<proteinExistence type="predicted"/>
<dbReference type="Proteomes" id="UP000284651">
    <property type="component" value="Unassembled WGS sequence"/>
</dbReference>
<dbReference type="InterPro" id="IPR036390">
    <property type="entry name" value="WH_DNA-bd_sf"/>
</dbReference>
<dbReference type="SUPFAM" id="SSF46785">
    <property type="entry name" value="Winged helix' DNA-binding domain"/>
    <property type="match status" value="1"/>
</dbReference>
<evidence type="ECO:0000256" key="1">
    <source>
        <dbReference type="ARBA" id="ARBA00023015"/>
    </source>
</evidence>
<evidence type="ECO:0000313" key="5">
    <source>
        <dbReference type="EMBL" id="RGU93672.1"/>
    </source>
</evidence>
<dbReference type="Pfam" id="PF00392">
    <property type="entry name" value="GntR"/>
    <property type="match status" value="1"/>
</dbReference>
<dbReference type="CDD" id="cd07377">
    <property type="entry name" value="WHTH_GntR"/>
    <property type="match status" value="1"/>
</dbReference>
<dbReference type="GeneID" id="66578464"/>
<dbReference type="Proteomes" id="UP000285288">
    <property type="component" value="Unassembled WGS sequence"/>
</dbReference>
<dbReference type="EMBL" id="QRYQ01000002">
    <property type="protein sequence ID" value="RGU93672.1"/>
    <property type="molecule type" value="Genomic_DNA"/>
</dbReference>
<dbReference type="SUPFAM" id="SSF64288">
    <property type="entry name" value="Chorismate lyase-like"/>
    <property type="match status" value="1"/>
</dbReference>
<dbReference type="GO" id="GO:0045892">
    <property type="term" value="P:negative regulation of DNA-templated transcription"/>
    <property type="evidence" value="ECO:0007669"/>
    <property type="project" value="TreeGrafter"/>
</dbReference>
<evidence type="ECO:0000313" key="9">
    <source>
        <dbReference type="Proteomes" id="UP000284651"/>
    </source>
</evidence>
<evidence type="ECO:0000256" key="2">
    <source>
        <dbReference type="ARBA" id="ARBA00023125"/>
    </source>
</evidence>
<keyword evidence="3" id="KW-0804">Transcription</keyword>
<dbReference type="PANTHER" id="PTHR44846:SF1">
    <property type="entry name" value="MANNOSYL-D-GLYCERATE TRANSPORT_METABOLISM SYSTEM REPRESSOR MNGR-RELATED"/>
    <property type="match status" value="1"/>
</dbReference>
<dbReference type="PANTHER" id="PTHR44846">
    <property type="entry name" value="MANNOSYL-D-GLYCERATE TRANSPORT/METABOLISM SYSTEM REPRESSOR MNGR-RELATED"/>
    <property type="match status" value="1"/>
</dbReference>
<gene>
    <name evidence="7" type="ORF">DW907_12670</name>
    <name evidence="6" type="ORF">DWV56_09695</name>
    <name evidence="5" type="ORF">DWW32_01250</name>
</gene>
<dbReference type="SMART" id="SM00345">
    <property type="entry name" value="HTH_GNTR"/>
    <property type="match status" value="1"/>
</dbReference>
<feature type="domain" description="HTH gntR-type" evidence="4">
    <location>
        <begin position="5"/>
        <end position="73"/>
    </location>
</feature>
<evidence type="ECO:0000313" key="10">
    <source>
        <dbReference type="Proteomes" id="UP000285288"/>
    </source>
</evidence>
<keyword evidence="2" id="KW-0238">DNA-binding</keyword>
<dbReference type="InterPro" id="IPR050679">
    <property type="entry name" value="Bact_HTH_transcr_reg"/>
</dbReference>
<evidence type="ECO:0000313" key="6">
    <source>
        <dbReference type="EMBL" id="RGW73169.1"/>
    </source>
</evidence>
<dbReference type="Gene3D" id="3.40.1410.10">
    <property type="entry name" value="Chorismate lyase-like"/>
    <property type="match status" value="1"/>
</dbReference>
<dbReference type="Gene3D" id="1.10.10.10">
    <property type="entry name" value="Winged helix-like DNA-binding domain superfamily/Winged helix DNA-binding domain"/>
    <property type="match status" value="1"/>
</dbReference>
<reference evidence="8 9" key="1">
    <citation type="submission" date="2018-08" db="EMBL/GenBank/DDBJ databases">
        <title>A genome reference for cultivated species of the human gut microbiota.</title>
        <authorList>
            <person name="Zou Y."/>
            <person name="Xue W."/>
            <person name="Luo G."/>
        </authorList>
    </citation>
    <scope>NUCLEOTIDE SEQUENCE [LARGE SCALE GENOMIC DNA]</scope>
    <source>
        <strain evidence="6 9">AF10-31</strain>
        <strain evidence="5 8">AF15-20</strain>
        <strain evidence="7 10">AM42-13AC</strain>
    </source>
</reference>
<dbReference type="Proteomes" id="UP000265489">
    <property type="component" value="Unassembled WGS sequence"/>
</dbReference>
<dbReference type="InterPro" id="IPR011663">
    <property type="entry name" value="UTRA"/>
</dbReference>
<dbReference type="GO" id="GO:0003677">
    <property type="term" value="F:DNA binding"/>
    <property type="evidence" value="ECO:0007669"/>
    <property type="project" value="UniProtKB-KW"/>
</dbReference>
<dbReference type="SMART" id="SM00866">
    <property type="entry name" value="UTRA"/>
    <property type="match status" value="1"/>
</dbReference>
<dbReference type="InterPro" id="IPR000524">
    <property type="entry name" value="Tscrpt_reg_HTH_GntR"/>
</dbReference>
<accession>A0A395WBI4</accession>
<evidence type="ECO:0000256" key="3">
    <source>
        <dbReference type="ARBA" id="ARBA00023163"/>
    </source>
</evidence>
<name>A0A395WBI4_9FIRM</name>
<comment type="caution">
    <text evidence="5">The sequence shown here is derived from an EMBL/GenBank/DDBJ whole genome shotgun (WGS) entry which is preliminary data.</text>
</comment>
<dbReference type="InterPro" id="IPR028978">
    <property type="entry name" value="Chorismate_lyase_/UTRA_dom_sf"/>
</dbReference>
<organism evidence="5 8">
    <name type="scientific">Holdemanella biformis</name>
    <dbReference type="NCBI Taxonomy" id="1735"/>
    <lineage>
        <taxon>Bacteria</taxon>
        <taxon>Bacillati</taxon>
        <taxon>Bacillota</taxon>
        <taxon>Erysipelotrichia</taxon>
        <taxon>Erysipelotrichales</taxon>
        <taxon>Erysipelotrichaceae</taxon>
        <taxon>Holdemanella</taxon>
    </lineage>
</organism>
<dbReference type="InterPro" id="IPR036388">
    <property type="entry name" value="WH-like_DNA-bd_sf"/>
</dbReference>
<dbReference type="Pfam" id="PF07702">
    <property type="entry name" value="UTRA"/>
    <property type="match status" value="1"/>
</dbReference>
<dbReference type="RefSeq" id="WP_118012662.1">
    <property type="nucleotide sequence ID" value="NZ_DAWEIE010000009.1"/>
</dbReference>
<dbReference type="EMBL" id="QSGD01000104">
    <property type="protein sequence ID" value="RHA99007.1"/>
    <property type="molecule type" value="Genomic_DNA"/>
</dbReference>
<sequence>MDLRIPLYLQLKNTLLNRIDNGELLPGERLESERDLAEKYGVNRQTVRSALNVLIEDGVLIKVPYKGTFVAKQIVKPAWGNYDAADDHRGFSSFLKAQGFTIDSKVIVAEKIEPTTSIRAHLKLEEGEDVYCLMRVRYYNEEPFSVEIAYIPYKYVEGIENYDFSKVSLYDFMATKDHDPCDFHRSLIVQFPDDRIAKLLGNLVEPVYRFQYIGFDKEHTVVEYTHSYIRSDKSTYRFRI</sequence>
<dbReference type="AlphaFoldDB" id="A0A395WBI4"/>
<evidence type="ECO:0000313" key="7">
    <source>
        <dbReference type="EMBL" id="RHA99007.1"/>
    </source>
</evidence>
<evidence type="ECO:0000259" key="4">
    <source>
        <dbReference type="PROSITE" id="PS50949"/>
    </source>
</evidence>
<dbReference type="EMBL" id="QSAT01000034">
    <property type="protein sequence ID" value="RGW73169.1"/>
    <property type="molecule type" value="Genomic_DNA"/>
</dbReference>
<keyword evidence="1" id="KW-0805">Transcription regulation</keyword>
<evidence type="ECO:0000313" key="8">
    <source>
        <dbReference type="Proteomes" id="UP000265489"/>
    </source>
</evidence>
<protein>
    <submittedName>
        <fullName evidence="5">GntR family transcriptional regulator</fullName>
    </submittedName>
</protein>
<dbReference type="GO" id="GO:0003700">
    <property type="term" value="F:DNA-binding transcription factor activity"/>
    <property type="evidence" value="ECO:0007669"/>
    <property type="project" value="InterPro"/>
</dbReference>
<dbReference type="PROSITE" id="PS50949">
    <property type="entry name" value="HTH_GNTR"/>
    <property type="match status" value="1"/>
</dbReference>
<dbReference type="PRINTS" id="PR00035">
    <property type="entry name" value="HTHGNTR"/>
</dbReference>